<protein>
    <recommendedName>
        <fullName evidence="4">RxLR effector candidate protein</fullName>
    </recommendedName>
</protein>
<evidence type="ECO:0000313" key="3">
    <source>
        <dbReference type="Proteomes" id="UP001162031"/>
    </source>
</evidence>
<reference evidence="2" key="1">
    <citation type="submission" date="2022-12" db="EMBL/GenBank/DDBJ databases">
        <authorList>
            <person name="Webb A."/>
        </authorList>
    </citation>
    <scope>NUCLEOTIDE SEQUENCE</scope>
    <source>
        <strain evidence="2">Hp1</strain>
    </source>
</reference>
<evidence type="ECO:0000256" key="1">
    <source>
        <dbReference type="SAM" id="SignalP"/>
    </source>
</evidence>
<comment type="caution">
    <text evidence="2">The sequence shown here is derived from an EMBL/GenBank/DDBJ whole genome shotgun (WGS) entry which is preliminary data.</text>
</comment>
<accession>A0AAV0USX2</accession>
<dbReference type="Proteomes" id="UP001162031">
    <property type="component" value="Unassembled WGS sequence"/>
</dbReference>
<evidence type="ECO:0008006" key="4">
    <source>
        <dbReference type="Google" id="ProtNLM"/>
    </source>
</evidence>
<name>A0AAV0USX2_HYABA</name>
<sequence length="534" mass="59251">MHIHCILRPALCVPLLLSLRDGNQACATASDATQVSLNSSALDDTESAAEPGVSDVAKNIREAIKSEDRMIDVEALLRSAPYVSDAVKGFRASGLKEPLGFPTLSSHTYMNHQAEEIVRSADELGVSDLAARLKSNQLLGSGSARENADMAIRTTLFARTPEEVAKELLLLRVEKDMESEAEKLHRQFIVELADHPNVVSGAWEKLGLNPNEVLKGLGLHKTTTSSSSDFEAAESQWRHYINLYVKNHPKSSKAEDWLDPVRRGGRSHDYSRGIAIRPGHVSSPNMPINHHSDANTFVDRLKSLRPASDTSAVSKDGQMLTRIEEFTHFAKKAIWDVKSFASLLDRHLKKSEGSGFVTPDEVVKVLMSHKTLTDVVRLLVSLHQYKYQQATATELHKILIRRIGDPDEMCAAWIIQALRPETLGEYLGVKSLDANNHFDKMSLNAYLNYDARYKKEFQRALRGKNAAKDVAPNKGAEELDFHIEDIDNHPGDLARLPHNDFDGMSRKQQTKDAGVHSTHMGGIVGPRRAGVVMR</sequence>
<proteinExistence type="predicted"/>
<dbReference type="EMBL" id="CANTFL010001418">
    <property type="protein sequence ID" value="CAI5739378.1"/>
    <property type="molecule type" value="Genomic_DNA"/>
</dbReference>
<keyword evidence="3" id="KW-1185">Reference proteome</keyword>
<feature type="chain" id="PRO_5043908910" description="RxLR effector candidate protein" evidence="1">
    <location>
        <begin position="26"/>
        <end position="534"/>
    </location>
</feature>
<dbReference type="AlphaFoldDB" id="A0AAV0USX2"/>
<organism evidence="2 3">
    <name type="scientific">Hyaloperonospora brassicae</name>
    <name type="common">Brassica downy mildew</name>
    <name type="synonym">Peronospora brassicae</name>
    <dbReference type="NCBI Taxonomy" id="162125"/>
    <lineage>
        <taxon>Eukaryota</taxon>
        <taxon>Sar</taxon>
        <taxon>Stramenopiles</taxon>
        <taxon>Oomycota</taxon>
        <taxon>Peronosporomycetes</taxon>
        <taxon>Peronosporales</taxon>
        <taxon>Peronosporaceae</taxon>
        <taxon>Hyaloperonospora</taxon>
    </lineage>
</organism>
<evidence type="ECO:0000313" key="2">
    <source>
        <dbReference type="EMBL" id="CAI5739378.1"/>
    </source>
</evidence>
<feature type="signal peptide" evidence="1">
    <location>
        <begin position="1"/>
        <end position="25"/>
    </location>
</feature>
<gene>
    <name evidence="2" type="ORF">HBR001_LOCUS7804</name>
</gene>
<keyword evidence="1" id="KW-0732">Signal</keyword>